<evidence type="ECO:0000259" key="9">
    <source>
        <dbReference type="PROSITE" id="PS50188"/>
    </source>
</evidence>
<feature type="domain" description="RING-type" evidence="7">
    <location>
        <begin position="15"/>
        <end position="56"/>
    </location>
</feature>
<dbReference type="InterPro" id="IPR013083">
    <property type="entry name" value="Znf_RING/FYVE/PHD"/>
</dbReference>
<dbReference type="Pfam" id="PF13765">
    <property type="entry name" value="PRY"/>
    <property type="match status" value="1"/>
</dbReference>
<dbReference type="Gene3D" id="3.30.40.10">
    <property type="entry name" value="Zinc/RING finger domain, C3HC4 (zinc finger)"/>
    <property type="match status" value="1"/>
</dbReference>
<accession>A0A9Q0I5D2</accession>
<evidence type="ECO:0000256" key="4">
    <source>
        <dbReference type="ARBA" id="ARBA00022833"/>
    </source>
</evidence>
<dbReference type="PROSITE" id="PS00518">
    <property type="entry name" value="ZF_RING_1"/>
    <property type="match status" value="1"/>
</dbReference>
<dbReference type="OrthoDB" id="6270329at2759"/>
<dbReference type="Gene3D" id="4.10.830.40">
    <property type="match status" value="1"/>
</dbReference>
<dbReference type="CDD" id="cd13733">
    <property type="entry name" value="SPRY_PRY_C-I_1"/>
    <property type="match status" value="1"/>
</dbReference>
<dbReference type="PANTHER" id="PTHR25465">
    <property type="entry name" value="B-BOX DOMAIN CONTAINING"/>
    <property type="match status" value="1"/>
</dbReference>
<dbReference type="InterPro" id="IPR006574">
    <property type="entry name" value="PRY"/>
</dbReference>
<protein>
    <submittedName>
        <fullName evidence="10">Uncharacterized protein</fullName>
    </submittedName>
</protein>
<evidence type="ECO:0000256" key="6">
    <source>
        <dbReference type="PROSITE-ProRule" id="PRU00024"/>
    </source>
</evidence>
<dbReference type="Pfam" id="PF00643">
    <property type="entry name" value="zf-B_box"/>
    <property type="match status" value="1"/>
</dbReference>
<dbReference type="Gene3D" id="3.30.160.60">
    <property type="entry name" value="Classic Zinc Finger"/>
    <property type="match status" value="1"/>
</dbReference>
<dbReference type="PROSITE" id="PS50188">
    <property type="entry name" value="B302_SPRY"/>
    <property type="match status" value="1"/>
</dbReference>
<evidence type="ECO:0000256" key="2">
    <source>
        <dbReference type="ARBA" id="ARBA00022723"/>
    </source>
</evidence>
<dbReference type="InterPro" id="IPR001870">
    <property type="entry name" value="B30.2/SPRY"/>
</dbReference>
<dbReference type="Proteomes" id="UP001148018">
    <property type="component" value="Unassembled WGS sequence"/>
</dbReference>
<evidence type="ECO:0000313" key="10">
    <source>
        <dbReference type="EMBL" id="KAJ3585463.1"/>
    </source>
</evidence>
<dbReference type="InterPro" id="IPR017907">
    <property type="entry name" value="Znf_RING_CS"/>
</dbReference>
<dbReference type="PANTHER" id="PTHR25465:SF49">
    <property type="entry name" value="BLOODTHIRSTY-RELATED GENE FAMILY, MEMBER 1-RELATED"/>
    <property type="match status" value="1"/>
</dbReference>
<dbReference type="GO" id="GO:0008270">
    <property type="term" value="F:zinc ion binding"/>
    <property type="evidence" value="ECO:0007669"/>
    <property type="project" value="UniProtKB-KW"/>
</dbReference>
<dbReference type="PRINTS" id="PR01407">
    <property type="entry name" value="BUTYPHLNCDUF"/>
</dbReference>
<proteinExistence type="predicted"/>
<dbReference type="GO" id="GO:0005737">
    <property type="term" value="C:cytoplasm"/>
    <property type="evidence" value="ECO:0007669"/>
    <property type="project" value="UniProtKB-ARBA"/>
</dbReference>
<dbReference type="AlphaFoldDB" id="A0A9Q0I5D2"/>
<evidence type="ECO:0000256" key="5">
    <source>
        <dbReference type="ARBA" id="ARBA00022859"/>
    </source>
</evidence>
<dbReference type="Pfam" id="PF00622">
    <property type="entry name" value="SPRY"/>
    <property type="match status" value="1"/>
</dbReference>
<dbReference type="EMBL" id="JANIIK010000118">
    <property type="protein sequence ID" value="KAJ3585463.1"/>
    <property type="molecule type" value="Genomic_DNA"/>
</dbReference>
<dbReference type="Pfam" id="PF15227">
    <property type="entry name" value="zf-C3HC4_4"/>
    <property type="match status" value="1"/>
</dbReference>
<dbReference type="InterPro" id="IPR013320">
    <property type="entry name" value="ConA-like_dom_sf"/>
</dbReference>
<reference evidence="10" key="1">
    <citation type="submission" date="2022-07" db="EMBL/GenBank/DDBJ databases">
        <title>Chromosome-level genome of Muraenolepis orangiensis.</title>
        <authorList>
            <person name="Kim J."/>
        </authorList>
    </citation>
    <scope>NUCLEOTIDE SEQUENCE</scope>
    <source>
        <strain evidence="10">KU_S4_2022</strain>
        <tissue evidence="10">Muscle</tissue>
    </source>
</reference>
<dbReference type="InterPro" id="IPR043136">
    <property type="entry name" value="B30.2/SPRY_sf"/>
</dbReference>
<evidence type="ECO:0000259" key="7">
    <source>
        <dbReference type="PROSITE" id="PS50089"/>
    </source>
</evidence>
<dbReference type="InterPro" id="IPR058030">
    <property type="entry name" value="TRIM8/14/16/25/29/45/65_CC"/>
</dbReference>
<evidence type="ECO:0000313" key="11">
    <source>
        <dbReference type="Proteomes" id="UP001148018"/>
    </source>
</evidence>
<keyword evidence="5" id="KW-0391">Immunity</keyword>
<dbReference type="InterPro" id="IPR003879">
    <property type="entry name" value="Butyrophylin_SPRY"/>
</dbReference>
<dbReference type="GO" id="GO:0045087">
    <property type="term" value="P:innate immune response"/>
    <property type="evidence" value="ECO:0007669"/>
    <property type="project" value="UniProtKB-KW"/>
</dbReference>
<dbReference type="SMART" id="SM00184">
    <property type="entry name" value="RING"/>
    <property type="match status" value="1"/>
</dbReference>
<dbReference type="SUPFAM" id="SSF57845">
    <property type="entry name" value="B-box zinc-binding domain"/>
    <property type="match status" value="1"/>
</dbReference>
<dbReference type="SUPFAM" id="SSF49899">
    <property type="entry name" value="Concanavalin A-like lectins/glucanases"/>
    <property type="match status" value="1"/>
</dbReference>
<keyword evidence="4" id="KW-0862">Zinc</keyword>
<dbReference type="Pfam" id="PF25600">
    <property type="entry name" value="TRIM_CC"/>
    <property type="match status" value="1"/>
</dbReference>
<sequence length="513" mass="56311">MSPWSPGMSEVPEDCCICLDVLTRPAALPCGHAFCLACIGEYWRLSDGHWQCPLCKAHFPVRPDLRPPPPPQPPQHRPCPVPPTDGGATLALAAGEVPCDVCSAATATTSCLACLASYCPLHLEPHYRRPELWRHPLVAVGKNAEEGGAVCRLHGRPADRFCRSDRTCVCALCANGEHRGHRIVSISKEAARAKAKLKRRLLKLTQTIQEKVPLAESTTTTTTTRSATLRPAVRAGGGDDRGQAQGQVVKDLGREILDLQQRKAHLEELYQTTDPLGFLLTYSEPSEDNNITEIALDVSVCFGTFRSIVQNMLDDIHDKLERVTPIELQRILKFAVDVKLDPSTAHRRLIVSADGKEVHDGGICQEVPDGPQRYDLFASVLGQNPLTSGKAYWQVAVGDKVGWDLGVASVDSMCKGKLVFEPDTRYWVIVHYDQQEYAAMTAPPRHLTLKAKPRMVGVFLDYQEGLVSFYDLTSSSHIFSFTACVFSGELRPYFSPHTAEGGDNAEPLVISAV</sequence>
<name>A0A9Q0I5D2_9TELE</name>
<dbReference type="SMART" id="SM00589">
    <property type="entry name" value="PRY"/>
    <property type="match status" value="1"/>
</dbReference>
<dbReference type="SUPFAM" id="SSF57850">
    <property type="entry name" value="RING/U-box"/>
    <property type="match status" value="1"/>
</dbReference>
<keyword evidence="11" id="KW-1185">Reference proteome</keyword>
<dbReference type="CDD" id="cd19769">
    <property type="entry name" value="Bbox2_TRIM16-like"/>
    <property type="match status" value="1"/>
</dbReference>
<comment type="caution">
    <text evidence="10">The sequence shown here is derived from an EMBL/GenBank/DDBJ whole genome shotgun (WGS) entry which is preliminary data.</text>
</comment>
<keyword evidence="2" id="KW-0479">Metal-binding</keyword>
<keyword evidence="1" id="KW-0399">Innate immunity</keyword>
<dbReference type="SMART" id="SM00336">
    <property type="entry name" value="BBOX"/>
    <property type="match status" value="1"/>
</dbReference>
<gene>
    <name evidence="10" type="ORF">NHX12_014182</name>
</gene>
<dbReference type="Gene3D" id="2.60.120.920">
    <property type="match status" value="1"/>
</dbReference>
<dbReference type="InterPro" id="IPR001841">
    <property type="entry name" value="Znf_RING"/>
</dbReference>
<feature type="domain" description="B30.2/SPRY" evidence="9">
    <location>
        <begin position="318"/>
        <end position="513"/>
    </location>
</feature>
<dbReference type="PROSITE" id="PS50119">
    <property type="entry name" value="ZF_BBOX"/>
    <property type="match status" value="1"/>
</dbReference>
<evidence type="ECO:0000259" key="8">
    <source>
        <dbReference type="PROSITE" id="PS50119"/>
    </source>
</evidence>
<dbReference type="SMART" id="SM00449">
    <property type="entry name" value="SPRY"/>
    <property type="match status" value="1"/>
</dbReference>
<keyword evidence="3 6" id="KW-0863">Zinc-finger</keyword>
<evidence type="ECO:0000256" key="1">
    <source>
        <dbReference type="ARBA" id="ARBA00022588"/>
    </source>
</evidence>
<dbReference type="InterPro" id="IPR003877">
    <property type="entry name" value="SPRY_dom"/>
</dbReference>
<dbReference type="InterPro" id="IPR000315">
    <property type="entry name" value="Znf_B-box"/>
</dbReference>
<dbReference type="PROSITE" id="PS50089">
    <property type="entry name" value="ZF_RING_2"/>
    <property type="match status" value="1"/>
</dbReference>
<dbReference type="InterPro" id="IPR051051">
    <property type="entry name" value="E3_ubiq-ligase_TRIM/RNF"/>
</dbReference>
<feature type="domain" description="B box-type" evidence="8">
    <location>
        <begin position="146"/>
        <end position="186"/>
    </location>
</feature>
<organism evidence="10 11">
    <name type="scientific">Muraenolepis orangiensis</name>
    <name type="common">Patagonian moray cod</name>
    <dbReference type="NCBI Taxonomy" id="630683"/>
    <lineage>
        <taxon>Eukaryota</taxon>
        <taxon>Metazoa</taxon>
        <taxon>Chordata</taxon>
        <taxon>Craniata</taxon>
        <taxon>Vertebrata</taxon>
        <taxon>Euteleostomi</taxon>
        <taxon>Actinopterygii</taxon>
        <taxon>Neopterygii</taxon>
        <taxon>Teleostei</taxon>
        <taxon>Neoteleostei</taxon>
        <taxon>Acanthomorphata</taxon>
        <taxon>Zeiogadaria</taxon>
        <taxon>Gadariae</taxon>
        <taxon>Gadiformes</taxon>
        <taxon>Muraenolepidoidei</taxon>
        <taxon>Muraenolepididae</taxon>
        <taxon>Muraenolepis</taxon>
    </lineage>
</organism>
<evidence type="ECO:0000256" key="3">
    <source>
        <dbReference type="ARBA" id="ARBA00022771"/>
    </source>
</evidence>
<dbReference type="FunFam" id="2.60.120.920:FF:000004">
    <property type="entry name" value="Butyrophilin subfamily 1 member A1"/>
    <property type="match status" value="1"/>
</dbReference>